<reference evidence="2" key="1">
    <citation type="journal article" date="2021" name="Mol. Ecol. Resour.">
        <title>Apolygus lucorum genome provides insights into omnivorousness and mesophyll feeding.</title>
        <authorList>
            <person name="Liu Y."/>
            <person name="Liu H."/>
            <person name="Wang H."/>
            <person name="Huang T."/>
            <person name="Liu B."/>
            <person name="Yang B."/>
            <person name="Yin L."/>
            <person name="Li B."/>
            <person name="Zhang Y."/>
            <person name="Zhang S."/>
            <person name="Jiang F."/>
            <person name="Zhang X."/>
            <person name="Ren Y."/>
            <person name="Wang B."/>
            <person name="Wang S."/>
            <person name="Lu Y."/>
            <person name="Wu K."/>
            <person name="Fan W."/>
            <person name="Wang G."/>
        </authorList>
    </citation>
    <scope>NUCLEOTIDE SEQUENCE</scope>
    <source>
        <strain evidence="2">12Hb</strain>
    </source>
</reference>
<dbReference type="Proteomes" id="UP000466442">
    <property type="component" value="Linkage Group LG5"/>
</dbReference>
<proteinExistence type="predicted"/>
<keyword evidence="3" id="KW-1185">Reference proteome</keyword>
<comment type="caution">
    <text evidence="2">The sequence shown here is derived from an EMBL/GenBank/DDBJ whole genome shotgun (WGS) entry which is preliminary data.</text>
</comment>
<name>A0A8S9XR60_APOLU</name>
<feature type="compositionally biased region" description="Polar residues" evidence="1">
    <location>
        <begin position="45"/>
        <end position="63"/>
    </location>
</feature>
<evidence type="ECO:0000256" key="1">
    <source>
        <dbReference type="SAM" id="MobiDB-lite"/>
    </source>
</evidence>
<feature type="region of interest" description="Disordered" evidence="1">
    <location>
        <begin position="34"/>
        <end position="96"/>
    </location>
</feature>
<protein>
    <submittedName>
        <fullName evidence="2">Uncharacterized protein</fullName>
    </submittedName>
</protein>
<evidence type="ECO:0000313" key="2">
    <source>
        <dbReference type="EMBL" id="KAF6210536.1"/>
    </source>
</evidence>
<organism evidence="2 3">
    <name type="scientific">Apolygus lucorum</name>
    <name type="common">Small green plant bug</name>
    <name type="synonym">Lygocoris lucorum</name>
    <dbReference type="NCBI Taxonomy" id="248454"/>
    <lineage>
        <taxon>Eukaryota</taxon>
        <taxon>Metazoa</taxon>
        <taxon>Ecdysozoa</taxon>
        <taxon>Arthropoda</taxon>
        <taxon>Hexapoda</taxon>
        <taxon>Insecta</taxon>
        <taxon>Pterygota</taxon>
        <taxon>Neoptera</taxon>
        <taxon>Paraneoptera</taxon>
        <taxon>Hemiptera</taxon>
        <taxon>Heteroptera</taxon>
        <taxon>Panheteroptera</taxon>
        <taxon>Cimicomorpha</taxon>
        <taxon>Miridae</taxon>
        <taxon>Mirini</taxon>
        <taxon>Apolygus</taxon>
    </lineage>
</organism>
<sequence>MAQTLTICIQTTKTTTCPRTRQHPFKPVILVAPGIWRKEPATPQGRFSQGPESMAQQRPQPTRATGDPGGLPGTPHQPGSQTSEGSQQNHHHLSSLIQVSELALQLEIKTE</sequence>
<accession>A0A8S9XR60</accession>
<dbReference type="AlphaFoldDB" id="A0A8S9XR60"/>
<gene>
    <name evidence="2" type="ORF">GE061_013642</name>
</gene>
<dbReference type="EMBL" id="WIXP02000005">
    <property type="protein sequence ID" value="KAF6210536.1"/>
    <property type="molecule type" value="Genomic_DNA"/>
</dbReference>
<evidence type="ECO:0000313" key="3">
    <source>
        <dbReference type="Proteomes" id="UP000466442"/>
    </source>
</evidence>
<feature type="compositionally biased region" description="Polar residues" evidence="1">
    <location>
        <begin position="77"/>
        <end position="88"/>
    </location>
</feature>